<evidence type="ECO:0000256" key="1">
    <source>
        <dbReference type="SAM" id="Phobius"/>
    </source>
</evidence>
<reference evidence="2 3" key="1">
    <citation type="submission" date="2019-03" db="EMBL/GenBank/DDBJ databases">
        <authorList>
            <person name="Kim M.K.M."/>
        </authorList>
    </citation>
    <scope>NUCLEOTIDE SEQUENCE [LARGE SCALE GENOMIC DNA]</scope>
    <source>
        <strain evidence="2 3">18JY21-1</strain>
    </source>
</reference>
<dbReference type="SUPFAM" id="SSF53187">
    <property type="entry name" value="Zn-dependent exopeptidases"/>
    <property type="match status" value="1"/>
</dbReference>
<dbReference type="RefSeq" id="WP_132418134.1">
    <property type="nucleotide sequence ID" value="NZ_SKFG01000010.1"/>
</dbReference>
<keyword evidence="1" id="KW-0812">Transmembrane</keyword>
<protein>
    <submittedName>
        <fullName evidence="2">Stage II sporulation protein P</fullName>
    </submittedName>
</protein>
<gene>
    <name evidence="2" type="ORF">E0485_11220</name>
</gene>
<feature type="transmembrane region" description="Helical" evidence="1">
    <location>
        <begin position="23"/>
        <end position="47"/>
    </location>
</feature>
<dbReference type="EMBL" id="SKFG01000010">
    <property type="protein sequence ID" value="TCZ77034.1"/>
    <property type="molecule type" value="Genomic_DNA"/>
</dbReference>
<dbReference type="OrthoDB" id="1633470at2"/>
<keyword evidence="1" id="KW-0472">Membrane</keyword>
<evidence type="ECO:0000313" key="3">
    <source>
        <dbReference type="Proteomes" id="UP000295418"/>
    </source>
</evidence>
<sequence>MKRTAVTLNLNSMRKTLESAGSFGKLMLIGSISTLLVIVIVSLSSMLQSKSDTPSVNSFKGLAAAVSNQFFVDMLGMEVPGLKQDSMDFTFSAKNILYFMVRFLTDLNPENPQSALTHEIPGLSTGQTTVLRPGKVDNPSDPLHITPPASVFEGAGVAAEGIQRDADEKAKPIPAPIDKPSEGNKSALSQKIAFIYQSHSTESFLPELKDKGITDPNLAYSSKVNIMQVGQRLAESLQNKGVESLHSTANYPSIIQNFNNSYSYKYSMRTLQEVTAINSDLQYYFDIHRDSSSRKKTTITINGKDYAQLYFIIGTANPNWKKNEAFANQIHEILEKGTPGLSKGIYAKTEKEGNGVYNQTISPHAILIEVGGPYNTLEECYRTVDLLSSAISEVILKAQKVNG</sequence>
<proteinExistence type="predicted"/>
<dbReference type="InterPro" id="IPR010897">
    <property type="entry name" value="Spore_II_P"/>
</dbReference>
<name>A0A4R4EAZ6_9BACL</name>
<accession>A0A4R4EAZ6</accession>
<dbReference type="Pfam" id="PF07454">
    <property type="entry name" value="SpoIIP"/>
    <property type="match status" value="1"/>
</dbReference>
<dbReference type="Proteomes" id="UP000295418">
    <property type="component" value="Unassembled WGS sequence"/>
</dbReference>
<keyword evidence="3" id="KW-1185">Reference proteome</keyword>
<dbReference type="AlphaFoldDB" id="A0A4R4EAZ6"/>
<dbReference type="NCBIfam" id="TIGR02867">
    <property type="entry name" value="spore_II_P"/>
    <property type="match status" value="1"/>
</dbReference>
<evidence type="ECO:0000313" key="2">
    <source>
        <dbReference type="EMBL" id="TCZ77034.1"/>
    </source>
</evidence>
<keyword evidence="1" id="KW-1133">Transmembrane helix</keyword>
<comment type="caution">
    <text evidence="2">The sequence shown here is derived from an EMBL/GenBank/DDBJ whole genome shotgun (WGS) entry which is preliminary data.</text>
</comment>
<organism evidence="2 3">
    <name type="scientific">Paenibacillus albiflavus</name>
    <dbReference type="NCBI Taxonomy" id="2545760"/>
    <lineage>
        <taxon>Bacteria</taxon>
        <taxon>Bacillati</taxon>
        <taxon>Bacillota</taxon>
        <taxon>Bacilli</taxon>
        <taxon>Bacillales</taxon>
        <taxon>Paenibacillaceae</taxon>
        <taxon>Paenibacillus</taxon>
    </lineage>
</organism>